<sequence>MILRVDAYHESYRLLLFSPFWILNRTDLKIDFPIENNRTFIDVIETPYLVCPENIANEGRKKGQICVHGSEQSDTGVENFSLMLLKVPICVDIATSLFDLTKLVTLLPAMVIINKSTLIPFWPHNAKDITARIRYAVNQITSSPFEMNQKHRTLLRMHDEERPAILIEITATDFDGVKIIFEDYKIGDAPLLISPNGTFDENGGHKVAYRIFIGGIQTVLLFSEAVNAQETVEKMPLPAESMILNATPLAINMNTDLKQIQRPLNAIIKAQIESPSSEIEMFFDNIHLSPLKVLKKIIILLFPNLSFYEQNNDKFTTTKITKEVTVHYQNQFMKQLHVLVLELDVLGNPLVVIRGLAEGVESFFYEPYKDAVQGPMEFTEGVATDVRGLANLTFDEDYKVSRIRRKEPGVTTTTHIAMGGKKYCYGVVSKPIRGARHGGASGFFKGEGVIGLVARPTGGMVDFVSTSLDLIKR</sequence>
<reference evidence="2" key="1">
    <citation type="submission" date="2021-02" db="EMBL/GenBank/DDBJ databases">
        <authorList>
            <person name="Nowell W R."/>
        </authorList>
    </citation>
    <scope>NUCLEOTIDE SEQUENCE</scope>
</reference>
<protein>
    <submittedName>
        <fullName evidence="2">Uncharacterized protein</fullName>
    </submittedName>
</protein>
<dbReference type="PANTHER" id="PTHR16166">
    <property type="entry name" value="VACUOLAR PROTEIN SORTING-ASSOCIATED PROTEIN VPS13"/>
    <property type="match status" value="1"/>
</dbReference>
<dbReference type="EMBL" id="CAJNOW010006443">
    <property type="protein sequence ID" value="CAF1485075.1"/>
    <property type="molecule type" value="Genomic_DNA"/>
</dbReference>
<evidence type="ECO:0000256" key="1">
    <source>
        <dbReference type="ARBA" id="ARBA00006545"/>
    </source>
</evidence>
<dbReference type="GO" id="GO:0045053">
    <property type="term" value="P:protein retention in Golgi apparatus"/>
    <property type="evidence" value="ECO:0007669"/>
    <property type="project" value="TreeGrafter"/>
</dbReference>
<dbReference type="AlphaFoldDB" id="A0A815S059"/>
<evidence type="ECO:0000313" key="2">
    <source>
        <dbReference type="EMBL" id="CAF1485075.1"/>
    </source>
</evidence>
<dbReference type="InterPro" id="IPR026847">
    <property type="entry name" value="VPS13"/>
</dbReference>
<dbReference type="PANTHER" id="PTHR16166:SF93">
    <property type="entry name" value="INTERMEMBRANE LIPID TRANSFER PROTEIN VPS13"/>
    <property type="match status" value="1"/>
</dbReference>
<gene>
    <name evidence="2" type="ORF">KQP761_LOCUS13777</name>
</gene>
<name>A0A815S059_9BILA</name>
<comment type="similarity">
    <text evidence="1">Belongs to the VPS13 family.</text>
</comment>
<dbReference type="OrthoDB" id="428159at2759"/>
<dbReference type="GO" id="GO:0006623">
    <property type="term" value="P:protein targeting to vacuole"/>
    <property type="evidence" value="ECO:0007669"/>
    <property type="project" value="TreeGrafter"/>
</dbReference>
<accession>A0A815S059</accession>
<proteinExistence type="inferred from homology"/>
<organism evidence="2 3">
    <name type="scientific">Rotaria magnacalcarata</name>
    <dbReference type="NCBI Taxonomy" id="392030"/>
    <lineage>
        <taxon>Eukaryota</taxon>
        <taxon>Metazoa</taxon>
        <taxon>Spiralia</taxon>
        <taxon>Gnathifera</taxon>
        <taxon>Rotifera</taxon>
        <taxon>Eurotatoria</taxon>
        <taxon>Bdelloidea</taxon>
        <taxon>Philodinida</taxon>
        <taxon>Philodinidae</taxon>
        <taxon>Rotaria</taxon>
    </lineage>
</organism>
<evidence type="ECO:0000313" key="3">
    <source>
        <dbReference type="Proteomes" id="UP000663834"/>
    </source>
</evidence>
<comment type="caution">
    <text evidence="2">The sequence shown here is derived from an EMBL/GenBank/DDBJ whole genome shotgun (WGS) entry which is preliminary data.</text>
</comment>
<dbReference type="Proteomes" id="UP000663834">
    <property type="component" value="Unassembled WGS sequence"/>
</dbReference>